<sequence length="164" mass="18513">LHKRPLKKIGLGKARPAIYYKFNCATEYSDGAVVIRRSQYPKDELRLIQDMRNSPLWNSTRTDLEVVDANAGGRLEKFKQKFAQFAVKEDTEETSKPSSVDSKNKTEKKSETKEASAKETEEPVKEAKSEGDGFMLDDYLELLGQNVQEVQKGGKLAVKQKGKK</sequence>
<reference evidence="3 4" key="1">
    <citation type="journal article" date="2016" name="Proc. Natl. Acad. Sci. U.S.A.">
        <title>Comparative genomics of biotechnologically important yeasts.</title>
        <authorList>
            <person name="Riley R."/>
            <person name="Haridas S."/>
            <person name="Wolfe K.H."/>
            <person name="Lopes M.R."/>
            <person name="Hittinger C.T."/>
            <person name="Goeker M."/>
            <person name="Salamov A.A."/>
            <person name="Wisecaver J.H."/>
            <person name="Long T.M."/>
            <person name="Calvey C.H."/>
            <person name="Aerts A.L."/>
            <person name="Barry K.W."/>
            <person name="Choi C."/>
            <person name="Clum A."/>
            <person name="Coughlan A.Y."/>
            <person name="Deshpande S."/>
            <person name="Douglass A.P."/>
            <person name="Hanson S.J."/>
            <person name="Klenk H.-P."/>
            <person name="LaButti K.M."/>
            <person name="Lapidus A."/>
            <person name="Lindquist E.A."/>
            <person name="Lipzen A.M."/>
            <person name="Meier-Kolthoff J.P."/>
            <person name="Ohm R.A."/>
            <person name="Otillar R.P."/>
            <person name="Pangilinan J.L."/>
            <person name="Peng Y."/>
            <person name="Rokas A."/>
            <person name="Rosa C.A."/>
            <person name="Scheuner C."/>
            <person name="Sibirny A.A."/>
            <person name="Slot J.C."/>
            <person name="Stielow J.B."/>
            <person name="Sun H."/>
            <person name="Kurtzman C.P."/>
            <person name="Blackwell M."/>
            <person name="Grigoriev I.V."/>
            <person name="Jeffries T.W."/>
        </authorList>
    </citation>
    <scope>NUCLEOTIDE SEQUENCE [LARGE SCALE GENOMIC DNA]</scope>
    <source>
        <strain evidence="4">ATCC 18201 / CBS 1600 / BCRC 20928 / JCM 3617 / NBRC 0987 / NRRL Y-1542</strain>
    </source>
</reference>
<keyword evidence="4" id="KW-1185">Reference proteome</keyword>
<dbReference type="InterPro" id="IPR048874">
    <property type="entry name" value="Ribosomal_bL31m_N"/>
</dbReference>
<dbReference type="Proteomes" id="UP000094389">
    <property type="component" value="Unassembled WGS sequence"/>
</dbReference>
<dbReference type="InterPro" id="IPR034600">
    <property type="entry name" value="Ribosomal_bL31m"/>
</dbReference>
<dbReference type="STRING" id="983966.A0A1E4SAI3"/>
<dbReference type="AlphaFoldDB" id="A0A1E4SAI3"/>
<feature type="domain" description="Ribosomal protein bL31m N-terminal" evidence="2">
    <location>
        <begin position="2"/>
        <end position="59"/>
    </location>
</feature>
<dbReference type="EMBL" id="KV453925">
    <property type="protein sequence ID" value="ODV76537.1"/>
    <property type="molecule type" value="Genomic_DNA"/>
</dbReference>
<dbReference type="GO" id="GO:0003735">
    <property type="term" value="F:structural constituent of ribosome"/>
    <property type="evidence" value="ECO:0007669"/>
    <property type="project" value="InterPro"/>
</dbReference>
<organism evidence="3 4">
    <name type="scientific">Cyberlindnera jadinii (strain ATCC 18201 / CBS 1600 / BCRC 20928 / JCM 3617 / NBRC 0987 / NRRL Y-1542)</name>
    <name type="common">Torula yeast</name>
    <name type="synonym">Candida utilis</name>
    <dbReference type="NCBI Taxonomy" id="983966"/>
    <lineage>
        <taxon>Eukaryota</taxon>
        <taxon>Fungi</taxon>
        <taxon>Dikarya</taxon>
        <taxon>Ascomycota</taxon>
        <taxon>Saccharomycotina</taxon>
        <taxon>Saccharomycetes</taxon>
        <taxon>Phaffomycetales</taxon>
        <taxon>Phaffomycetaceae</taxon>
        <taxon>Cyberlindnera</taxon>
    </lineage>
</organism>
<feature type="non-terminal residue" evidence="3">
    <location>
        <position position="164"/>
    </location>
</feature>
<dbReference type="OMA" id="RRSQFPK"/>
<protein>
    <recommendedName>
        <fullName evidence="2">Ribosomal protein bL31m N-terminal domain-containing protein</fullName>
    </recommendedName>
</protein>
<dbReference type="OrthoDB" id="5587740at2759"/>
<dbReference type="Gene3D" id="6.20.130.10">
    <property type="match status" value="1"/>
</dbReference>
<gene>
    <name evidence="3" type="ORF">CYBJADRAFT_114125</name>
</gene>
<accession>A0A1E4SAI3</accession>
<dbReference type="PANTHER" id="PTHR28174:SF1">
    <property type="entry name" value="LARGE RIBOSOMAL SUBUNIT PROTEIN BL31M"/>
    <property type="match status" value="1"/>
</dbReference>
<feature type="compositionally biased region" description="Basic and acidic residues" evidence="1">
    <location>
        <begin position="102"/>
        <end position="131"/>
    </location>
</feature>
<feature type="non-terminal residue" evidence="3">
    <location>
        <position position="1"/>
    </location>
</feature>
<evidence type="ECO:0000259" key="2">
    <source>
        <dbReference type="Pfam" id="PF21492"/>
    </source>
</evidence>
<dbReference type="Pfam" id="PF21492">
    <property type="entry name" value="bL31_N"/>
    <property type="match status" value="1"/>
</dbReference>
<evidence type="ECO:0000313" key="4">
    <source>
        <dbReference type="Proteomes" id="UP000094389"/>
    </source>
</evidence>
<dbReference type="PANTHER" id="PTHR28174">
    <property type="entry name" value="54S RIBOSOMAL PROTEIN L36, MITOCHONDRIAL"/>
    <property type="match status" value="1"/>
</dbReference>
<proteinExistence type="predicted"/>
<evidence type="ECO:0000313" key="3">
    <source>
        <dbReference type="EMBL" id="ODV76537.1"/>
    </source>
</evidence>
<dbReference type="GeneID" id="30986555"/>
<dbReference type="RefSeq" id="XP_020073576.1">
    <property type="nucleotide sequence ID" value="XM_020212159.1"/>
</dbReference>
<feature type="region of interest" description="Disordered" evidence="1">
    <location>
        <begin position="88"/>
        <end position="131"/>
    </location>
</feature>
<dbReference type="GO" id="GO:0032543">
    <property type="term" value="P:mitochondrial translation"/>
    <property type="evidence" value="ECO:0007669"/>
    <property type="project" value="InterPro"/>
</dbReference>
<name>A0A1E4SAI3_CYBJN</name>
<evidence type="ECO:0000256" key="1">
    <source>
        <dbReference type="SAM" id="MobiDB-lite"/>
    </source>
</evidence>
<dbReference type="GO" id="GO:0005762">
    <property type="term" value="C:mitochondrial large ribosomal subunit"/>
    <property type="evidence" value="ECO:0007669"/>
    <property type="project" value="InterPro"/>
</dbReference>